<dbReference type="InterPro" id="IPR044294">
    <property type="entry name" value="Lipase-like"/>
</dbReference>
<dbReference type="PANTHER" id="PTHR12482:SF62">
    <property type="entry name" value="LIPASE ROG1-RELATED"/>
    <property type="match status" value="1"/>
</dbReference>
<reference evidence="3 4" key="1">
    <citation type="submission" date="2024-09" db="EMBL/GenBank/DDBJ databases">
        <title>Genome sequencing and assembly of Phytophthora oleae, isolate VK10A, causative agent of rot of olive drupes.</title>
        <authorList>
            <person name="Conti Taguali S."/>
            <person name="Riolo M."/>
            <person name="La Spada F."/>
            <person name="Cacciola S.O."/>
            <person name="Dionisio G."/>
        </authorList>
    </citation>
    <scope>NUCLEOTIDE SEQUENCE [LARGE SCALE GENOMIC DNA]</scope>
    <source>
        <strain evidence="3 4">VK10A</strain>
    </source>
</reference>
<feature type="region of interest" description="Disordered" evidence="1">
    <location>
        <begin position="441"/>
        <end position="478"/>
    </location>
</feature>
<dbReference type="Pfam" id="PF05057">
    <property type="entry name" value="DUF676"/>
    <property type="match status" value="1"/>
</dbReference>
<comment type="caution">
    <text evidence="3">The sequence shown here is derived from an EMBL/GenBank/DDBJ whole genome shotgun (WGS) entry which is preliminary data.</text>
</comment>
<protein>
    <recommendedName>
        <fullName evidence="2">DUF676 domain-containing protein</fullName>
    </recommendedName>
</protein>
<feature type="domain" description="DUF676" evidence="2">
    <location>
        <begin position="49"/>
        <end position="259"/>
    </location>
</feature>
<name>A0ABD3G702_9STRA</name>
<evidence type="ECO:0000259" key="2">
    <source>
        <dbReference type="Pfam" id="PF05057"/>
    </source>
</evidence>
<gene>
    <name evidence="3" type="ORF">V7S43_000401</name>
</gene>
<keyword evidence="4" id="KW-1185">Reference proteome</keyword>
<feature type="compositionally biased region" description="Polar residues" evidence="1">
    <location>
        <begin position="460"/>
        <end position="469"/>
    </location>
</feature>
<accession>A0ABD3G702</accession>
<organism evidence="3 4">
    <name type="scientific">Phytophthora oleae</name>
    <dbReference type="NCBI Taxonomy" id="2107226"/>
    <lineage>
        <taxon>Eukaryota</taxon>
        <taxon>Sar</taxon>
        <taxon>Stramenopiles</taxon>
        <taxon>Oomycota</taxon>
        <taxon>Peronosporomycetes</taxon>
        <taxon>Peronosporales</taxon>
        <taxon>Peronosporaceae</taxon>
        <taxon>Phytophthora</taxon>
    </lineage>
</organism>
<evidence type="ECO:0000313" key="4">
    <source>
        <dbReference type="Proteomes" id="UP001632037"/>
    </source>
</evidence>
<evidence type="ECO:0000313" key="3">
    <source>
        <dbReference type="EMBL" id="KAL3674451.1"/>
    </source>
</evidence>
<dbReference type="InterPro" id="IPR029058">
    <property type="entry name" value="AB_hydrolase_fold"/>
</dbReference>
<proteinExistence type="predicted"/>
<evidence type="ECO:0000256" key="1">
    <source>
        <dbReference type="SAM" id="MobiDB-lite"/>
    </source>
</evidence>
<dbReference type="AlphaFoldDB" id="A0ABD3G702"/>
<dbReference type="EMBL" id="JBIMZQ010000001">
    <property type="protein sequence ID" value="KAL3674451.1"/>
    <property type="molecule type" value="Genomic_DNA"/>
</dbReference>
<sequence>MPNHRVSNAAKKRSSAALTRRGKTQSQMQFAMATAESLRTGVRSVYLPQHIVVLVHGNNGSAADFDAVEGALRAKFGDHQMLIIKSKANEPDTSLGVEIGGTRLAKEVVEAVFEYDLSPAVSSYKLSVIGHSLGGLYARYALVQIMDTLSCLHVEYVDFVTICTPHLGSRRARGPSTVKNILRLGVHKVLASRSIYGQTGIDLLLDAQGVTDAEAVEPPRPLLEVMSDPDSEFVRSLKRFRNGTLVAMTDGDVVVPYPSASMRSYSPYVSTFLTERYMDWRWHIRHSGFSEDAAHPAYAAFLERLNSKIDTSIEIEAQELGLEASCAPRFPSIEGFDCDNKQEVEFPHEMLCCLQQVLPWRRIDVTVEPCGVKGKMRLHDWPISKMQPPDCRADEFIDLLCEMIGADHQMRPLTTPDTVGNLHESPALALARRLKIAAKRTMKTTSEQGSGDSDAETHHSGSSVASSDTATEHYPVRV</sequence>
<dbReference type="Proteomes" id="UP001632037">
    <property type="component" value="Unassembled WGS sequence"/>
</dbReference>
<dbReference type="InterPro" id="IPR007751">
    <property type="entry name" value="DUF676_lipase-like"/>
</dbReference>
<dbReference type="Gene3D" id="3.40.50.1820">
    <property type="entry name" value="alpha/beta hydrolase"/>
    <property type="match status" value="1"/>
</dbReference>
<feature type="region of interest" description="Disordered" evidence="1">
    <location>
        <begin position="1"/>
        <end position="23"/>
    </location>
</feature>
<dbReference type="SUPFAM" id="SSF53474">
    <property type="entry name" value="alpha/beta-Hydrolases"/>
    <property type="match status" value="1"/>
</dbReference>
<dbReference type="PANTHER" id="PTHR12482">
    <property type="entry name" value="LIPASE ROG1-RELATED-RELATED"/>
    <property type="match status" value="1"/>
</dbReference>